<evidence type="ECO:0008006" key="4">
    <source>
        <dbReference type="Google" id="ProtNLM"/>
    </source>
</evidence>
<organism evidence="2 3">
    <name type="scientific">Emiliania huxleyi (strain CCMP1516)</name>
    <dbReference type="NCBI Taxonomy" id="280463"/>
    <lineage>
        <taxon>Eukaryota</taxon>
        <taxon>Haptista</taxon>
        <taxon>Haptophyta</taxon>
        <taxon>Prymnesiophyceae</taxon>
        <taxon>Isochrysidales</taxon>
        <taxon>Noelaerhabdaceae</taxon>
        <taxon>Emiliania</taxon>
    </lineage>
</organism>
<feature type="compositionally biased region" description="Acidic residues" evidence="1">
    <location>
        <begin position="201"/>
        <end position="212"/>
    </location>
</feature>
<feature type="region of interest" description="Disordered" evidence="1">
    <location>
        <begin position="1"/>
        <end position="23"/>
    </location>
</feature>
<dbReference type="KEGG" id="ehx:EMIHUDRAFT_443398"/>
<sequence length="276" mass="29023">MSRSQLTTKEGKKQAAAAAKRHDELVKKAERALKTKAVNHKETARGLLQAAIKEQRAPATILLLANLQYDMNRFADAATSAELVLRSGPGASQQRDAEALLARIGGSRKSKEPQTPTSAIDGLLDSVLGGSTPQRRCASDPWAPSLPPSQPSTEALSSVDALFGGASARTPPQQRSNPFGDEESCGSAASNPFGGESDPTPFDEEEGSEWEGGEGGVTTLALRPGDDAGEEHIEDPLEVALSSLSKIATRVEELALAGPESEGELLQLVRALAKLH</sequence>
<dbReference type="KEGG" id="ehx:EMIHUDRAFT_444692"/>
<dbReference type="PaxDb" id="2903-EOD20316"/>
<reference evidence="2" key="2">
    <citation type="submission" date="2024-10" db="UniProtKB">
        <authorList>
            <consortium name="EnsemblProtists"/>
        </authorList>
    </citation>
    <scope>IDENTIFICATION</scope>
</reference>
<evidence type="ECO:0000256" key="1">
    <source>
        <dbReference type="SAM" id="MobiDB-lite"/>
    </source>
</evidence>
<reference evidence="3" key="1">
    <citation type="journal article" date="2013" name="Nature">
        <title>Pan genome of the phytoplankton Emiliania underpins its global distribution.</title>
        <authorList>
            <person name="Read B.A."/>
            <person name="Kegel J."/>
            <person name="Klute M.J."/>
            <person name="Kuo A."/>
            <person name="Lefebvre S.C."/>
            <person name="Maumus F."/>
            <person name="Mayer C."/>
            <person name="Miller J."/>
            <person name="Monier A."/>
            <person name="Salamov A."/>
            <person name="Young J."/>
            <person name="Aguilar M."/>
            <person name="Claverie J.M."/>
            <person name="Frickenhaus S."/>
            <person name="Gonzalez K."/>
            <person name="Herman E.K."/>
            <person name="Lin Y.C."/>
            <person name="Napier J."/>
            <person name="Ogata H."/>
            <person name="Sarno A.F."/>
            <person name="Shmutz J."/>
            <person name="Schroeder D."/>
            <person name="de Vargas C."/>
            <person name="Verret F."/>
            <person name="von Dassow P."/>
            <person name="Valentin K."/>
            <person name="Van de Peer Y."/>
            <person name="Wheeler G."/>
            <person name="Dacks J.B."/>
            <person name="Delwiche C.F."/>
            <person name="Dyhrman S.T."/>
            <person name="Glockner G."/>
            <person name="John U."/>
            <person name="Richards T."/>
            <person name="Worden A.Z."/>
            <person name="Zhang X."/>
            <person name="Grigoriev I.V."/>
            <person name="Allen A.E."/>
            <person name="Bidle K."/>
            <person name="Borodovsky M."/>
            <person name="Bowler C."/>
            <person name="Brownlee C."/>
            <person name="Cock J.M."/>
            <person name="Elias M."/>
            <person name="Gladyshev V.N."/>
            <person name="Groth M."/>
            <person name="Guda C."/>
            <person name="Hadaegh A."/>
            <person name="Iglesias-Rodriguez M.D."/>
            <person name="Jenkins J."/>
            <person name="Jones B.M."/>
            <person name="Lawson T."/>
            <person name="Leese F."/>
            <person name="Lindquist E."/>
            <person name="Lobanov A."/>
            <person name="Lomsadze A."/>
            <person name="Malik S.B."/>
            <person name="Marsh M.E."/>
            <person name="Mackinder L."/>
            <person name="Mock T."/>
            <person name="Mueller-Roeber B."/>
            <person name="Pagarete A."/>
            <person name="Parker M."/>
            <person name="Probert I."/>
            <person name="Quesneville H."/>
            <person name="Raines C."/>
            <person name="Rensing S.A."/>
            <person name="Riano-Pachon D.M."/>
            <person name="Richier S."/>
            <person name="Rokitta S."/>
            <person name="Shiraiwa Y."/>
            <person name="Soanes D.M."/>
            <person name="van der Giezen M."/>
            <person name="Wahlund T.M."/>
            <person name="Williams B."/>
            <person name="Wilson W."/>
            <person name="Wolfe G."/>
            <person name="Wurch L.L."/>
        </authorList>
    </citation>
    <scope>NUCLEOTIDE SEQUENCE</scope>
</reference>
<dbReference type="GeneID" id="17272246"/>
<evidence type="ECO:0000313" key="2">
    <source>
        <dbReference type="EnsemblProtists" id="EOD20316"/>
    </source>
</evidence>
<evidence type="ECO:0000313" key="3">
    <source>
        <dbReference type="Proteomes" id="UP000013827"/>
    </source>
</evidence>
<feature type="compositionally biased region" description="Basic and acidic residues" evidence="1">
    <location>
        <begin position="224"/>
        <end position="235"/>
    </location>
</feature>
<protein>
    <recommendedName>
        <fullName evidence="4">UVR domain-containing protein</fullName>
    </recommendedName>
</protein>
<dbReference type="HOGENOM" id="CLU_1009831_0_0_1"/>
<dbReference type="RefSeq" id="XP_005779130.1">
    <property type="nucleotide sequence ID" value="XM_005779073.1"/>
</dbReference>
<dbReference type="GeneID" id="17265888"/>
<dbReference type="EnsemblProtists" id="EOD26701">
    <property type="protein sequence ID" value="EOD26701"/>
    <property type="gene ID" value="EMIHUDRAFT_443398"/>
</dbReference>
<proteinExistence type="predicted"/>
<dbReference type="Proteomes" id="UP000013827">
    <property type="component" value="Unassembled WGS sequence"/>
</dbReference>
<accession>A0A0D3J9Y1</accession>
<dbReference type="EnsemblProtists" id="EOD20316">
    <property type="protein sequence ID" value="EOD20316"/>
    <property type="gene ID" value="EMIHUDRAFT_444692"/>
</dbReference>
<dbReference type="AlphaFoldDB" id="A0A0D3J9Y1"/>
<feature type="region of interest" description="Disordered" evidence="1">
    <location>
        <begin position="104"/>
        <end position="236"/>
    </location>
</feature>
<dbReference type="RefSeq" id="XP_005772745.1">
    <property type="nucleotide sequence ID" value="XM_005772688.1"/>
</dbReference>
<keyword evidence="3" id="KW-1185">Reference proteome</keyword>
<name>A0A0D3J9Y1_EMIH1</name>